<dbReference type="PROSITE" id="PS51318">
    <property type="entry name" value="TAT"/>
    <property type="match status" value="1"/>
</dbReference>
<accession>A0A897MX83</accession>
<feature type="compositionally biased region" description="Basic and acidic residues" evidence="1">
    <location>
        <begin position="54"/>
        <end position="65"/>
    </location>
</feature>
<protein>
    <submittedName>
        <fullName evidence="2">Cell surface protein</fullName>
    </submittedName>
</protein>
<dbReference type="AlphaFoldDB" id="A0A897MX83"/>
<dbReference type="RefSeq" id="WP_229113225.1">
    <property type="nucleotide sequence ID" value="NZ_CP064787.1"/>
</dbReference>
<dbReference type="GeneID" id="68855964"/>
<evidence type="ECO:0000313" key="3">
    <source>
        <dbReference type="Proteomes" id="UP000663525"/>
    </source>
</evidence>
<dbReference type="PANTHER" id="PTHR42754">
    <property type="entry name" value="ENDOGLUCANASE"/>
    <property type="match status" value="1"/>
</dbReference>
<organism evidence="2 3">
    <name type="scientific">Halapricum desulfuricans</name>
    <dbReference type="NCBI Taxonomy" id="2841257"/>
    <lineage>
        <taxon>Archaea</taxon>
        <taxon>Methanobacteriati</taxon>
        <taxon>Methanobacteriota</taxon>
        <taxon>Stenosarchaea group</taxon>
        <taxon>Halobacteria</taxon>
        <taxon>Halobacteriales</taxon>
        <taxon>Haloarculaceae</taxon>
        <taxon>Halapricum</taxon>
    </lineage>
</organism>
<dbReference type="InterPro" id="IPR006311">
    <property type="entry name" value="TAT_signal"/>
</dbReference>
<name>A0A897MX83_9EURY</name>
<dbReference type="PANTHER" id="PTHR42754:SF1">
    <property type="entry name" value="LIPOPROTEIN"/>
    <property type="match status" value="1"/>
</dbReference>
<proteinExistence type="predicted"/>
<reference evidence="2" key="1">
    <citation type="submission" date="2020-11" db="EMBL/GenBank/DDBJ databases">
        <title>Carbohydrate-dependent, anaerobic sulfur respiration: A novel catabolism in halophilic archaea.</title>
        <authorList>
            <person name="Sorokin D.Y."/>
            <person name="Messina E."/>
            <person name="Smedile F."/>
            <person name="La Cono V."/>
            <person name="Hallsworth J.E."/>
            <person name="Yakimov M.M."/>
        </authorList>
    </citation>
    <scope>NUCLEOTIDE SEQUENCE</scope>
    <source>
        <strain evidence="2">HSR12-1</strain>
    </source>
</reference>
<evidence type="ECO:0000256" key="1">
    <source>
        <dbReference type="SAM" id="MobiDB-lite"/>
    </source>
</evidence>
<sequence>MQTPSRRTFLTVAGGGLLAGCLGSPGDGTASPSGAPEPLGFAAVPDNAPAPPQFEREWTGESEREQGVVDVAERPTGLTALLYGRSDGDLEAPQLVTISPRGERVSDRTLESLPSNDVRSVERVGEATIVEGWWRESWTSWLRGVSGTDFEVDADSGLTYSTVTVDGDSLLTAGVHRGGDDSNSTAVCRRFDLDGIILWERSVGKAEADYRFGAATPVGDGVLAGGDKNDEIWVVRYGGDGTEAWQRTVTFDDESYSVASIASGSTGTYGVARTVHFGQGDNHLVLLSLGPDGGIEWTRVFDPNDSDGPENLSVGWVVDAGGPVLVGHTGDRVWLAATEPDGSMRWAGYYPDSKDDGEVLVNGLAALDDGVVLYGRRGARGSETSTFDGWTAWLNP</sequence>
<gene>
    <name evidence="2" type="ORF">HSR121_2409</name>
</gene>
<feature type="region of interest" description="Disordered" evidence="1">
    <location>
        <begin position="46"/>
        <end position="65"/>
    </location>
</feature>
<dbReference type="EMBL" id="CP064787">
    <property type="protein sequence ID" value="QSG06730.1"/>
    <property type="molecule type" value="Genomic_DNA"/>
</dbReference>
<evidence type="ECO:0000313" key="2">
    <source>
        <dbReference type="EMBL" id="QSG06730.1"/>
    </source>
</evidence>
<dbReference type="Proteomes" id="UP000663525">
    <property type="component" value="Chromosome"/>
</dbReference>
<dbReference type="PROSITE" id="PS51257">
    <property type="entry name" value="PROKAR_LIPOPROTEIN"/>
    <property type="match status" value="1"/>
</dbReference>